<evidence type="ECO:0000256" key="2">
    <source>
        <dbReference type="SAM" id="SignalP"/>
    </source>
</evidence>
<dbReference type="GO" id="GO:0019867">
    <property type="term" value="C:outer membrane"/>
    <property type="evidence" value="ECO:0007669"/>
    <property type="project" value="InterPro"/>
</dbReference>
<feature type="region of interest" description="Disordered" evidence="1">
    <location>
        <begin position="507"/>
        <end position="548"/>
    </location>
</feature>
<dbReference type="Pfam" id="PF03797">
    <property type="entry name" value="Autotransporter"/>
    <property type="match status" value="1"/>
</dbReference>
<proteinExistence type="predicted"/>
<sequence>MKKRIRYSCHTKRVVLASLISLAIANGAHADISSLNYGNETVNDAVNFSGPDNLQLSADDTTFNNTLNVTSTGANADVSLTNTHINDSTKSASSSLNVQANGDSGTATFNADNLQFQGRSVSVNGYTTDVTIADSDFETESGFNSLAIGQQGDGPGLVSLTGSHFSNQVSVNADANLSLYADNNQFDGGLSDVQNGDYDTEIKNSTFKDKIDIQSLYGSATVSLDNIDSITPDKSSSVQVSTATDSTLTISNSRLSNAAQMYISNTGIGATANINIADSQIGTPDGNDQQFMVLATAFSSQIGATGAAQLYIANSQINGAVGAMNMNKGSAEINLTNGTVVNGNADLMGSTMLLNIEGAQLNGNINVDSAGDTASDVTNTTVNISNATYRGNITSLDNAADDSLTLNVNGGGVIGGENLDNSQRITGFNQVNAHINYVDPTLVNTGKSSYFFFNEGEDVTIANKVGANSVLDSVRSGSYVLDHINYQVTDESSKQGLTDKGYYSIAFSTDTIPDPSPTPDPAPNPTPDPTSDPTPVPTPEPAPSPKPAETVAADLQAAQAGLLASDDMIHLMANSITQHLDARHMGENGQPKADSNVWMDGMYSGGDRTAGATQYSNDISGFQLGGDTSLALSNGDLLTVGVGLGYLHNDLDLTSSNGSNDIDGNYYSLYASWTQHQAEGQNWHLFADTTATYGDMTYSASGKDGTLNAGGDYDGNSWLWQARVGAQVNLADDWWVQPYTVLGYSQTKTDAYNDGYSQISSGKYSGGFAGAGVKAGKTIQLKGGQVLRPYIETAYVGRFSEDTKFDTSDYNFGGQNLNGGNIGVGLNATLTKNWSTTAKVNTLIASDVSNEVHAYLGAEYKF</sequence>
<gene>
    <name evidence="4" type="ORF">BV494_22540</name>
</gene>
<accession>A0A2L1UXX9</accession>
<dbReference type="InterPro" id="IPR036709">
    <property type="entry name" value="Autotransporte_beta_dom_sf"/>
</dbReference>
<dbReference type="SMART" id="SM00869">
    <property type="entry name" value="Autotransporter"/>
    <property type="match status" value="1"/>
</dbReference>
<dbReference type="InterPro" id="IPR005546">
    <property type="entry name" value="Autotransporte_beta"/>
</dbReference>
<geneLocation type="plasmid" evidence="4 5">
    <name>unnamed1</name>
</geneLocation>
<name>A0A2L1UXX9_9GAMM</name>
<feature type="compositionally biased region" description="Pro residues" evidence="1">
    <location>
        <begin position="514"/>
        <end position="546"/>
    </location>
</feature>
<dbReference type="KEGG" id="rox:BV494_22540"/>
<organism evidence="4 5">
    <name type="scientific">Rahnella sikkimica</name>
    <dbReference type="NCBI Taxonomy" id="1805933"/>
    <lineage>
        <taxon>Bacteria</taxon>
        <taxon>Pseudomonadati</taxon>
        <taxon>Pseudomonadota</taxon>
        <taxon>Gammaproteobacteria</taxon>
        <taxon>Enterobacterales</taxon>
        <taxon>Yersiniaceae</taxon>
        <taxon>Rahnella</taxon>
    </lineage>
</organism>
<evidence type="ECO:0000256" key="1">
    <source>
        <dbReference type="SAM" id="MobiDB-lite"/>
    </source>
</evidence>
<evidence type="ECO:0000259" key="3">
    <source>
        <dbReference type="PROSITE" id="PS51208"/>
    </source>
</evidence>
<feature type="chain" id="PRO_5014778964" description="Autotransporter domain-containing protein" evidence="2">
    <location>
        <begin position="31"/>
        <end position="862"/>
    </location>
</feature>
<dbReference type="NCBIfam" id="TIGR01414">
    <property type="entry name" value="autotrans_barl"/>
    <property type="match status" value="1"/>
</dbReference>
<keyword evidence="2" id="KW-0732">Signal</keyword>
<evidence type="ECO:0000313" key="5">
    <source>
        <dbReference type="Proteomes" id="UP000239197"/>
    </source>
</evidence>
<dbReference type="EMBL" id="CP019063">
    <property type="protein sequence ID" value="AVF37698.1"/>
    <property type="molecule type" value="Genomic_DNA"/>
</dbReference>
<dbReference type="AlphaFoldDB" id="A0A2L1UXX9"/>
<dbReference type="SUPFAM" id="SSF103515">
    <property type="entry name" value="Autotransporter"/>
    <property type="match status" value="1"/>
</dbReference>
<keyword evidence="4" id="KW-0614">Plasmid</keyword>
<dbReference type="Proteomes" id="UP000239197">
    <property type="component" value="Plasmid unnamed1"/>
</dbReference>
<dbReference type="RefSeq" id="WP_104925038.1">
    <property type="nucleotide sequence ID" value="NZ_CP019063.1"/>
</dbReference>
<feature type="signal peptide" evidence="2">
    <location>
        <begin position="1"/>
        <end position="30"/>
    </location>
</feature>
<protein>
    <recommendedName>
        <fullName evidence="3">Autotransporter domain-containing protein</fullName>
    </recommendedName>
</protein>
<dbReference type="PROSITE" id="PS51208">
    <property type="entry name" value="AUTOTRANSPORTER"/>
    <property type="match status" value="1"/>
</dbReference>
<dbReference type="OrthoDB" id="6597502at2"/>
<dbReference type="InterPro" id="IPR006315">
    <property type="entry name" value="OM_autotransptr_brl_dom"/>
</dbReference>
<keyword evidence="5" id="KW-1185">Reference proteome</keyword>
<evidence type="ECO:0000313" key="4">
    <source>
        <dbReference type="EMBL" id="AVF37698.1"/>
    </source>
</evidence>
<feature type="domain" description="Autotransporter" evidence="3">
    <location>
        <begin position="590"/>
        <end position="862"/>
    </location>
</feature>
<dbReference type="Gene3D" id="2.40.128.130">
    <property type="entry name" value="Autotransporter beta-domain"/>
    <property type="match status" value="1"/>
</dbReference>
<reference evidence="5" key="1">
    <citation type="submission" date="2017-01" db="EMBL/GenBank/DDBJ databases">
        <title>Genome sequence of Rouxiella sp. ERMR1:05.</title>
        <authorList>
            <person name="Kumar R."/>
            <person name="Singh D."/>
            <person name="Kumar S."/>
        </authorList>
    </citation>
    <scope>NUCLEOTIDE SEQUENCE [LARGE SCALE GENOMIC DNA]</scope>
    <source>
        <strain evidence="5">ERMR1:05</strain>
        <plasmid evidence="5">unnamed1</plasmid>
    </source>
</reference>